<organism evidence="2 3">
    <name type="scientific">Metabacillus lacus</name>
    <dbReference type="NCBI Taxonomy" id="1983721"/>
    <lineage>
        <taxon>Bacteria</taxon>
        <taxon>Bacillati</taxon>
        <taxon>Bacillota</taxon>
        <taxon>Bacilli</taxon>
        <taxon>Bacillales</taxon>
        <taxon>Bacillaceae</taxon>
        <taxon>Metabacillus</taxon>
    </lineage>
</organism>
<feature type="region of interest" description="Disordered" evidence="1">
    <location>
        <begin position="128"/>
        <end position="151"/>
    </location>
</feature>
<reference evidence="2 3" key="1">
    <citation type="submission" date="2019-11" db="EMBL/GenBank/DDBJ databases">
        <title>Bacillus lacus genome.</title>
        <authorList>
            <person name="Allen C.J."/>
            <person name="Newman J.D."/>
        </authorList>
    </citation>
    <scope>NUCLEOTIDE SEQUENCE [LARGE SCALE GENOMIC DNA]</scope>
    <source>
        <strain evidence="2 3">KCTC 33946</strain>
    </source>
</reference>
<dbReference type="Proteomes" id="UP000448867">
    <property type="component" value="Unassembled WGS sequence"/>
</dbReference>
<evidence type="ECO:0008006" key="4">
    <source>
        <dbReference type="Google" id="ProtNLM"/>
    </source>
</evidence>
<gene>
    <name evidence="2" type="ORF">GJU40_02990</name>
</gene>
<dbReference type="EMBL" id="WKKI01000003">
    <property type="protein sequence ID" value="MRX71136.1"/>
    <property type="molecule type" value="Genomic_DNA"/>
</dbReference>
<name>A0A7X2LXB9_9BACI</name>
<keyword evidence="3" id="KW-1185">Reference proteome</keyword>
<evidence type="ECO:0000313" key="2">
    <source>
        <dbReference type="EMBL" id="MRX71136.1"/>
    </source>
</evidence>
<protein>
    <recommendedName>
        <fullName evidence="4">Replication protein</fullName>
    </recommendedName>
</protein>
<dbReference type="AlphaFoldDB" id="A0A7X2LXB9"/>
<comment type="caution">
    <text evidence="2">The sequence shown here is derived from an EMBL/GenBank/DDBJ whole genome shotgun (WGS) entry which is preliminary data.</text>
</comment>
<feature type="compositionally biased region" description="Polar residues" evidence="1">
    <location>
        <begin position="132"/>
        <end position="148"/>
    </location>
</feature>
<evidence type="ECO:0000256" key="1">
    <source>
        <dbReference type="SAM" id="MobiDB-lite"/>
    </source>
</evidence>
<dbReference type="OrthoDB" id="2973887at2"/>
<accession>A0A7X2LXB9</accession>
<sequence>MAEGNVRKFVKDKGYESINRNMLQDVENLSLESIGLLAHLTSYAETWKIHKTELYKRFAKSKRTKIEKAWNELVQERYIVQLRKRTGKKYEYIYYHNHQRFTEEDIKNIIEKEQAELWNGKVKKESEAEEIPSSNVDFQQSNLNSSNSTDKKFTKDEVYCPFYYGPFNSR</sequence>
<dbReference type="RefSeq" id="WP_154306272.1">
    <property type="nucleotide sequence ID" value="NZ_WKKI01000003.1"/>
</dbReference>
<proteinExistence type="predicted"/>
<evidence type="ECO:0000313" key="3">
    <source>
        <dbReference type="Proteomes" id="UP000448867"/>
    </source>
</evidence>